<dbReference type="Pfam" id="PF02492">
    <property type="entry name" value="cobW"/>
    <property type="match status" value="1"/>
</dbReference>
<protein>
    <submittedName>
        <fullName evidence="2">COBW domain-containing protein 1</fullName>
    </submittedName>
</protein>
<feature type="domain" description="CobW/HypB/UreG nucleotide-binding" evidence="1">
    <location>
        <begin position="35"/>
        <end position="202"/>
    </location>
</feature>
<dbReference type="Proteomes" id="UP000187429">
    <property type="component" value="Unassembled WGS sequence"/>
</dbReference>
<proteinExistence type="predicted"/>
<reference evidence="3" key="1">
    <citation type="submission" date="2017-01" db="EMBL/GenBank/DDBJ databases">
        <authorList>
            <person name="Wang Y."/>
            <person name="White M."/>
            <person name="Kvist S."/>
            <person name="Moncalvo J.-M."/>
        </authorList>
    </citation>
    <scope>NUCLEOTIDE SEQUENCE [LARGE SCALE GENOMIC DNA]</scope>
    <source>
        <strain evidence="3">ID-206-W2</strain>
    </source>
</reference>
<organism evidence="2 3">
    <name type="scientific">Smittium culicis</name>
    <dbReference type="NCBI Taxonomy" id="133412"/>
    <lineage>
        <taxon>Eukaryota</taxon>
        <taxon>Fungi</taxon>
        <taxon>Fungi incertae sedis</taxon>
        <taxon>Zoopagomycota</taxon>
        <taxon>Kickxellomycotina</taxon>
        <taxon>Harpellomycetes</taxon>
        <taxon>Harpellales</taxon>
        <taxon>Legeriomycetaceae</taxon>
        <taxon>Smittium</taxon>
    </lineage>
</organism>
<dbReference type="SUPFAM" id="SSF52540">
    <property type="entry name" value="P-loop containing nucleoside triphosphate hydrolases"/>
    <property type="match status" value="1"/>
</dbReference>
<dbReference type="InterPro" id="IPR051316">
    <property type="entry name" value="Zinc-reg_GTPase_activator"/>
</dbReference>
<comment type="caution">
    <text evidence="2">The sequence shown here is derived from an EMBL/GenBank/DDBJ whole genome shotgun (WGS) entry which is preliminary data.</text>
</comment>
<evidence type="ECO:0000313" key="2">
    <source>
        <dbReference type="EMBL" id="OMJ21603.1"/>
    </source>
</evidence>
<accession>A0A1R1Y3W3</accession>
<dbReference type="EMBL" id="LSSM01002461">
    <property type="protein sequence ID" value="OMJ21603.1"/>
    <property type="molecule type" value="Genomic_DNA"/>
</dbReference>
<dbReference type="InterPro" id="IPR027417">
    <property type="entry name" value="P-loop_NTPase"/>
</dbReference>
<dbReference type="PANTHER" id="PTHR13748">
    <property type="entry name" value="COBW-RELATED"/>
    <property type="match status" value="1"/>
</dbReference>
<evidence type="ECO:0000259" key="1">
    <source>
        <dbReference type="Pfam" id="PF02492"/>
    </source>
</evidence>
<dbReference type="Gene3D" id="3.40.50.300">
    <property type="entry name" value="P-loop containing nucleotide triphosphate hydrolases"/>
    <property type="match status" value="1"/>
</dbReference>
<dbReference type="GO" id="GO:0005737">
    <property type="term" value="C:cytoplasm"/>
    <property type="evidence" value="ECO:0007669"/>
    <property type="project" value="TreeGrafter"/>
</dbReference>
<dbReference type="PANTHER" id="PTHR13748:SF31">
    <property type="entry name" value="ZINC-REGULATED GTPASE METALLOPROTEIN ACTIVATOR 1A-RELATED"/>
    <property type="match status" value="1"/>
</dbReference>
<dbReference type="CDD" id="cd03112">
    <property type="entry name" value="CobW-like"/>
    <property type="match status" value="1"/>
</dbReference>
<evidence type="ECO:0000313" key="3">
    <source>
        <dbReference type="Proteomes" id="UP000187429"/>
    </source>
</evidence>
<dbReference type="OrthoDB" id="258627at2759"/>
<name>A0A1R1Y3W3_9FUNG</name>
<dbReference type="InterPro" id="IPR003495">
    <property type="entry name" value="CobW/HypB/UreG_nucleotide-bd"/>
</dbReference>
<dbReference type="AlphaFoldDB" id="A0A1R1Y3W3"/>
<sequence>MDSDSDIPLLVESETILPEKLSEHDLVIDFSEKTPITILTGYLGAGKTTLLNFILKENHASGIDEAIVTSDPEKGTVEEWLDLDNGCMCCTVKDKGIKALESLAEKRGKFDYILLETTGQIASMLWTNEELGSNIKLDGIVTLVDGHNILKELSYEPTSIDKKNSQNQLFNDIQAQVAYADRIIINKIDLISPEVYESVHNELKIYQIL</sequence>
<keyword evidence="3" id="KW-1185">Reference proteome</keyword>
<gene>
    <name evidence="2" type="ORF">AYI69_g5738</name>
</gene>